<dbReference type="WBParaSite" id="PTRK_0001689100.1">
    <property type="protein sequence ID" value="PTRK_0001689100.1"/>
    <property type="gene ID" value="PTRK_0001689100"/>
</dbReference>
<protein>
    <submittedName>
        <fullName evidence="3">Transmembrane protein</fullName>
    </submittedName>
</protein>
<dbReference type="Proteomes" id="UP000038045">
    <property type="component" value="Unplaced"/>
</dbReference>
<dbReference type="AlphaFoldDB" id="A0A0N5A5A7"/>
<name>A0A0N5A5A7_PARTI</name>
<accession>A0A0N5A5A7</accession>
<evidence type="ECO:0000313" key="3">
    <source>
        <dbReference type="WBParaSite" id="PTRK_0001689100.1"/>
    </source>
</evidence>
<organism evidence="2 3">
    <name type="scientific">Parastrongyloides trichosuri</name>
    <name type="common">Possum-specific nematode worm</name>
    <dbReference type="NCBI Taxonomy" id="131310"/>
    <lineage>
        <taxon>Eukaryota</taxon>
        <taxon>Metazoa</taxon>
        <taxon>Ecdysozoa</taxon>
        <taxon>Nematoda</taxon>
        <taxon>Chromadorea</taxon>
        <taxon>Rhabditida</taxon>
        <taxon>Tylenchina</taxon>
        <taxon>Panagrolaimomorpha</taxon>
        <taxon>Strongyloidoidea</taxon>
        <taxon>Strongyloididae</taxon>
        <taxon>Parastrongyloides</taxon>
    </lineage>
</organism>
<evidence type="ECO:0000313" key="2">
    <source>
        <dbReference type="Proteomes" id="UP000038045"/>
    </source>
</evidence>
<keyword evidence="1" id="KW-1133">Transmembrane helix</keyword>
<feature type="transmembrane region" description="Helical" evidence="1">
    <location>
        <begin position="20"/>
        <end position="42"/>
    </location>
</feature>
<keyword evidence="1" id="KW-0472">Membrane</keyword>
<keyword evidence="1" id="KW-0812">Transmembrane</keyword>
<proteinExistence type="predicted"/>
<sequence length="266" mass="31201">MVKATQKIQIGQLYFTFKEWKYVIIMIHSVVVIIHTIAISFVEDKISKFHTNLVFLSMSATLYLVIDFQIANIFYSYIVLFLAALNYQDVFRQSITLYFIQNEKCDEEFNMACIIAVMKYTFSVINIFATFYYVVPIILSIVIYSSTFNKYTNTKSVTTRFYNFFKQKNNESFGAEEITKFMYNEKNTNREKKALYLLGSKIHQCVLITQFTPITKEPMCIQDFVNSRGKQIFYINNYTDFVDSNNEGKQTFLHSISGYQWIPGTP</sequence>
<feature type="transmembrane region" description="Helical" evidence="1">
    <location>
        <begin position="62"/>
        <end position="85"/>
    </location>
</feature>
<evidence type="ECO:0000256" key="1">
    <source>
        <dbReference type="SAM" id="Phobius"/>
    </source>
</evidence>
<keyword evidence="2" id="KW-1185">Reference proteome</keyword>
<feature type="transmembrane region" description="Helical" evidence="1">
    <location>
        <begin position="120"/>
        <end position="144"/>
    </location>
</feature>
<reference evidence="3" key="1">
    <citation type="submission" date="2017-02" db="UniProtKB">
        <authorList>
            <consortium name="WormBaseParasite"/>
        </authorList>
    </citation>
    <scope>IDENTIFICATION</scope>
</reference>